<sequence>MLCPPHSLHIASSQVPSMSTAAGAICGFSSAATQAATYQIRAPSPIQGSTLKIASIIYFLHAPICVYLVPGVFFDAFSVHRDLHDVFDFSSFVLFDKHQHRASPPSCFWTLCTDKPDTVCTNAYAPSARGRAAITSRGRFLWRRILFICAMLPHKCNLRIYQVTQAEFCPNPQFFGAVFYAVIGFCLVQCLHLGKFLCLCGGINPQHINGLLAKVHSRLANLCLRLFKYSVLRVLLAEASHAFAKCLVTFHSSVPSPSNLLFPPITFPFSSSKSQTNLPLPLLRHCPRPRNLP</sequence>
<organism evidence="1">
    <name type="scientific">Ackermannviridae sp. ctQad106</name>
    <dbReference type="NCBI Taxonomy" id="2826820"/>
    <lineage>
        <taxon>Viruses</taxon>
        <taxon>Duplodnaviria</taxon>
        <taxon>Heunggongvirae</taxon>
        <taxon>Uroviricota</taxon>
        <taxon>Caudoviricetes</taxon>
        <taxon>Pantevenvirales</taxon>
        <taxon>Ackermannviridae</taxon>
    </lineage>
</organism>
<evidence type="ECO:0000313" key="1">
    <source>
        <dbReference type="EMBL" id="DAE20286.1"/>
    </source>
</evidence>
<accession>A0A8S5QM01</accession>
<proteinExistence type="predicted"/>
<dbReference type="EMBL" id="BK015691">
    <property type="protein sequence ID" value="DAE20286.1"/>
    <property type="molecule type" value="Genomic_DNA"/>
</dbReference>
<protein>
    <submittedName>
        <fullName evidence="1">Uncharacterized protein</fullName>
    </submittedName>
</protein>
<reference evidence="1" key="1">
    <citation type="journal article" date="2021" name="Proc. Natl. Acad. Sci. U.S.A.">
        <title>A Catalog of Tens of Thousands of Viruses from Human Metagenomes Reveals Hidden Associations with Chronic Diseases.</title>
        <authorList>
            <person name="Tisza M.J."/>
            <person name="Buck C.B."/>
        </authorList>
    </citation>
    <scope>NUCLEOTIDE SEQUENCE</scope>
    <source>
        <strain evidence="1">CtQad106</strain>
    </source>
</reference>
<name>A0A8S5QM01_9CAUD</name>